<dbReference type="Pfam" id="PF02225">
    <property type="entry name" value="PA"/>
    <property type="match status" value="1"/>
</dbReference>
<feature type="chain" id="PRO_5040843229" description="PA domain-containing protein" evidence="3">
    <location>
        <begin position="28"/>
        <end position="399"/>
    </location>
</feature>
<dbReference type="PANTHER" id="PTHR22702:SF1">
    <property type="entry name" value="PROTEASE-ASSOCIATED DOMAIN-CONTAINING PROTEIN 1"/>
    <property type="match status" value="1"/>
</dbReference>
<evidence type="ECO:0000313" key="5">
    <source>
        <dbReference type="EMBL" id="GMH98234.1"/>
    </source>
</evidence>
<dbReference type="PANTHER" id="PTHR22702">
    <property type="entry name" value="PROTEASE-ASSOCIATED DOMAIN-CONTAINING PROTEIN"/>
    <property type="match status" value="1"/>
</dbReference>
<dbReference type="SUPFAM" id="SSF52025">
    <property type="entry name" value="PA domain"/>
    <property type="match status" value="1"/>
</dbReference>
<keyword evidence="6" id="KW-1185">Reference proteome</keyword>
<accession>A0A9W7BWV2</accession>
<comment type="caution">
    <text evidence="5">The sequence shown here is derived from an EMBL/GenBank/DDBJ whole genome shotgun (WGS) entry which is preliminary data.</text>
</comment>
<evidence type="ECO:0000256" key="2">
    <source>
        <dbReference type="ARBA" id="ARBA00023180"/>
    </source>
</evidence>
<evidence type="ECO:0000313" key="6">
    <source>
        <dbReference type="Proteomes" id="UP001165160"/>
    </source>
</evidence>
<reference evidence="6" key="1">
    <citation type="journal article" date="2023" name="Commun. Biol.">
        <title>Genome analysis of Parmales, the sister group of diatoms, reveals the evolutionary specialization of diatoms from phago-mixotrophs to photoautotrophs.</title>
        <authorList>
            <person name="Ban H."/>
            <person name="Sato S."/>
            <person name="Yoshikawa S."/>
            <person name="Yamada K."/>
            <person name="Nakamura Y."/>
            <person name="Ichinomiya M."/>
            <person name="Sato N."/>
            <person name="Blanc-Mathieu R."/>
            <person name="Endo H."/>
            <person name="Kuwata A."/>
            <person name="Ogata H."/>
        </authorList>
    </citation>
    <scope>NUCLEOTIDE SEQUENCE [LARGE SCALE GENOMIC DNA]</scope>
    <source>
        <strain evidence="6">NIES 3699</strain>
    </source>
</reference>
<keyword evidence="2" id="KW-0325">Glycoprotein</keyword>
<dbReference type="InterPro" id="IPR046450">
    <property type="entry name" value="PA_dom_sf"/>
</dbReference>
<dbReference type="EMBL" id="BRXX01000213">
    <property type="protein sequence ID" value="GMH98234.1"/>
    <property type="molecule type" value="Genomic_DNA"/>
</dbReference>
<gene>
    <name evidence="5" type="ORF">TrVE_jg14270</name>
</gene>
<proteinExistence type="predicted"/>
<dbReference type="Gene3D" id="3.50.30.30">
    <property type="match status" value="1"/>
</dbReference>
<evidence type="ECO:0000256" key="3">
    <source>
        <dbReference type="SAM" id="SignalP"/>
    </source>
</evidence>
<feature type="domain" description="PA" evidence="4">
    <location>
        <begin position="67"/>
        <end position="157"/>
    </location>
</feature>
<evidence type="ECO:0000259" key="4">
    <source>
        <dbReference type="Pfam" id="PF02225"/>
    </source>
</evidence>
<name>A0A9W7BWV2_9STRA</name>
<protein>
    <recommendedName>
        <fullName evidence="4">PA domain-containing protein</fullName>
    </recommendedName>
</protein>
<feature type="signal peptide" evidence="3">
    <location>
        <begin position="1"/>
        <end position="27"/>
    </location>
</feature>
<organism evidence="5 6">
    <name type="scientific">Triparma verrucosa</name>
    <dbReference type="NCBI Taxonomy" id="1606542"/>
    <lineage>
        <taxon>Eukaryota</taxon>
        <taxon>Sar</taxon>
        <taxon>Stramenopiles</taxon>
        <taxon>Ochrophyta</taxon>
        <taxon>Bolidophyceae</taxon>
        <taxon>Parmales</taxon>
        <taxon>Triparmaceae</taxon>
        <taxon>Triparma</taxon>
    </lineage>
</organism>
<keyword evidence="1 3" id="KW-0732">Signal</keyword>
<dbReference type="InterPro" id="IPR003137">
    <property type="entry name" value="PA_domain"/>
</dbReference>
<evidence type="ECO:0000256" key="1">
    <source>
        <dbReference type="ARBA" id="ARBA00022729"/>
    </source>
</evidence>
<sequence length="399" mass="44358">MRRANCTTLSFLLLSLLLTTSFVPSLAEDEEFEEPSFESSTACLLNFNSQNLECEHSIFAVSFQTTTGRLVGASPSDGNTACEGFRVNKDVVGNVALASRGQCPFYQKALELQAAGAAAVIIGDNEPDTQPVRLKGTGNEEALVSIPVVMVSQADYEMMVGGDGGDVTISIDEEIMLDEQNPLYEEFHLKGQLMTSLSRPEFLMQLGAYMERSGWRETARVFLTLAASLVKSPSDYNIPYSVGEYFHNIEEDVDVAAKYFKAAAHGALEVLQSKSRTARDSARKKLIETISLVPERDEQREIITLMSEKGLFTDLRETLIELYEREKLGTTAVLTWARNIKEVGYSRELMKVLEGAWVEQNQMQEDEGWVKVMENAKKYVVEFMEGKVDGRKGGESSEL</sequence>
<dbReference type="Proteomes" id="UP001165160">
    <property type="component" value="Unassembled WGS sequence"/>
</dbReference>
<dbReference type="AlphaFoldDB" id="A0A9W7BWV2"/>